<accession>G2JCE6</accession>
<proteinExistence type="predicted"/>
<evidence type="ECO:0000313" key="1">
    <source>
        <dbReference type="EMBL" id="AEO12468.1"/>
    </source>
</evidence>
<dbReference type="GeneID" id="35804510"/>
<keyword evidence="2" id="KW-1185">Reference proteome</keyword>
<dbReference type="AlphaFoldDB" id="G2JCE6"/>
<dbReference type="KEGG" id="cth:Cthe_3424"/>
<gene>
    <name evidence="1" type="ordered locus">Cthe_3424</name>
</gene>
<sequence length="72" mass="8573">MWKVVQENYGSVLGCKTIEASLVYDNKMYYRLYTAYDADSKNLKPKVFKPGMLVNVIKQEQYNFTFRYYYGS</sequence>
<dbReference type="HOGENOM" id="CLU_2715390_0_0_9"/>
<protein>
    <submittedName>
        <fullName evidence="1">Signal peptidase I</fullName>
    </submittedName>
</protein>
<name>G2JCE6_ACET2</name>
<reference evidence="2" key="1">
    <citation type="submission" date="2007-02" db="EMBL/GenBank/DDBJ databases">
        <title>Complete sequence of Clostridium thermocellum ATCC 27405.</title>
        <authorList>
            <consortium name="US DOE Joint Genome Institute"/>
            <person name="Copeland A."/>
            <person name="Lucas S."/>
            <person name="Lapidus A."/>
            <person name="Barry K."/>
            <person name="Detter J.C."/>
            <person name="Glavina del Rio T."/>
            <person name="Hammon N."/>
            <person name="Israni S."/>
            <person name="Dalin E."/>
            <person name="Tice H."/>
            <person name="Pitluck S."/>
            <person name="Chertkov O."/>
            <person name="Brettin T."/>
            <person name="Bruce D."/>
            <person name="Han C."/>
            <person name="Tapia R."/>
            <person name="Gilna P."/>
            <person name="Schmutz J."/>
            <person name="Larimer F."/>
            <person name="Land M."/>
            <person name="Hauser L."/>
            <person name="Kyrpides N."/>
            <person name="Mikhailova N."/>
            <person name="Wu J.H.D."/>
            <person name="Newcomb M."/>
            <person name="Richardson P."/>
        </authorList>
    </citation>
    <scope>NUCLEOTIDE SEQUENCE [LARGE SCALE GENOMIC DNA]</scope>
    <source>
        <strain evidence="2">ATCC 27405 / DSM 1237 / JCM 9322 / NBRC 103400 / NCIMB 10682 / NRRL B-4536 / VPI 7372</strain>
    </source>
</reference>
<dbReference type="Proteomes" id="UP000002145">
    <property type="component" value="Chromosome"/>
</dbReference>
<organism evidence="1 2">
    <name type="scientific">Acetivibrio thermocellus (strain ATCC 27405 / DSM 1237 / JCM 9322 / NBRC 103400 / NCIMB 10682 / NRRL B-4536 / VPI 7372)</name>
    <name type="common">Clostridium thermocellum</name>
    <dbReference type="NCBI Taxonomy" id="203119"/>
    <lineage>
        <taxon>Bacteria</taxon>
        <taxon>Bacillati</taxon>
        <taxon>Bacillota</taxon>
        <taxon>Clostridia</taxon>
        <taxon>Eubacteriales</taxon>
        <taxon>Oscillospiraceae</taxon>
        <taxon>Acetivibrio</taxon>
    </lineage>
</organism>
<evidence type="ECO:0000313" key="2">
    <source>
        <dbReference type="Proteomes" id="UP000002145"/>
    </source>
</evidence>
<dbReference type="EMBL" id="CP000568">
    <property type="protein sequence ID" value="AEO12468.1"/>
    <property type="molecule type" value="Genomic_DNA"/>
</dbReference>
<reference evidence="1 2" key="2">
    <citation type="journal article" date="2013" name="Biotechnol. Biofuels">
        <title>Global transcriptome analysis of Clostridium thermocellum ATCC 27405 during growth on dilute acid pretreated Populus and switchgrass.</title>
        <authorList>
            <person name="Wilson C.M."/>
            <person name="Rodriguez M.Jr."/>
            <person name="Johnson C.M."/>
            <person name="Martin S.L."/>
            <person name="Chu T.M."/>
            <person name="Wolfinger R.D."/>
            <person name="Hauser L.J."/>
            <person name="Land M.L."/>
            <person name="Klingeman D.M."/>
            <person name="Syed M.H."/>
            <person name="Ragauskas A.J."/>
            <person name="Tschaplinski T.J."/>
            <person name="Mielenz J.R."/>
            <person name="Brown S.D."/>
        </authorList>
    </citation>
    <scope>NUCLEOTIDE SEQUENCE [LARGE SCALE GENOMIC DNA]</scope>
    <source>
        <strain evidence="2">ATCC 27405 / DSM 1237 / JCM 9322 / NBRC 103400 / NCIMB 10682 / NRRL B-4536 / VPI 7372</strain>
    </source>
</reference>
<dbReference type="RefSeq" id="WP_003511839.1">
    <property type="nucleotide sequence ID" value="NC_009012.1"/>
</dbReference>
<dbReference type="STRING" id="203119.Cthe_3424"/>